<dbReference type="Pfam" id="PF17286">
    <property type="entry name" value="PRMT5_C"/>
    <property type="match status" value="1"/>
</dbReference>
<dbReference type="Gene3D" id="3.20.20.150">
    <property type="entry name" value="Divalent-metal-dependent TIM barrel enzymes"/>
    <property type="match status" value="1"/>
</dbReference>
<dbReference type="STRING" id="914234.M2PE43"/>
<dbReference type="InterPro" id="IPR035075">
    <property type="entry name" value="PRMT5"/>
</dbReference>
<feature type="domain" description="PRMT5 TIM barrel" evidence="9">
    <location>
        <begin position="39"/>
        <end position="320"/>
    </location>
</feature>
<feature type="active site" description="Proton donor/acceptor" evidence="5">
    <location>
        <position position="467"/>
    </location>
</feature>
<dbReference type="AlphaFoldDB" id="M2PE43"/>
<organism evidence="11 12">
    <name type="scientific">Ceriporiopsis subvermispora (strain B)</name>
    <name type="common">White-rot fungus</name>
    <name type="synonym">Gelatoporia subvermispora</name>
    <dbReference type="NCBI Taxonomy" id="914234"/>
    <lineage>
        <taxon>Eukaryota</taxon>
        <taxon>Fungi</taxon>
        <taxon>Dikarya</taxon>
        <taxon>Basidiomycota</taxon>
        <taxon>Agaricomycotina</taxon>
        <taxon>Agaricomycetes</taxon>
        <taxon>Polyporales</taxon>
        <taxon>Gelatoporiaceae</taxon>
        <taxon>Gelatoporia</taxon>
    </lineage>
</organism>
<evidence type="ECO:0000256" key="6">
    <source>
        <dbReference type="PIRSR" id="PIRSR015894-2"/>
    </source>
</evidence>
<evidence type="ECO:0000256" key="2">
    <source>
        <dbReference type="ARBA" id="ARBA00022679"/>
    </source>
</evidence>
<dbReference type="PIRSF" id="PIRSF015894">
    <property type="entry name" value="Skb1_MeTrfase"/>
    <property type="match status" value="1"/>
</dbReference>
<dbReference type="Gene3D" id="3.40.50.150">
    <property type="entry name" value="Vaccinia Virus protein VP39"/>
    <property type="match status" value="1"/>
</dbReference>
<dbReference type="PROSITE" id="PS51678">
    <property type="entry name" value="SAM_MT_PRMT"/>
    <property type="match status" value="1"/>
</dbReference>
<dbReference type="GO" id="GO:0005829">
    <property type="term" value="C:cytosol"/>
    <property type="evidence" value="ECO:0007669"/>
    <property type="project" value="TreeGrafter"/>
</dbReference>
<evidence type="ECO:0000256" key="5">
    <source>
        <dbReference type="PIRSR" id="PIRSR015894-1"/>
    </source>
</evidence>
<evidence type="ECO:0000259" key="8">
    <source>
        <dbReference type="Pfam" id="PF05185"/>
    </source>
</evidence>
<feature type="binding site" evidence="6">
    <location>
        <position position="361"/>
    </location>
    <ligand>
        <name>S-adenosyl-L-methionine</name>
        <dbReference type="ChEBI" id="CHEBI:59789"/>
    </ligand>
</feature>
<dbReference type="CDD" id="cd02440">
    <property type="entry name" value="AdoMet_MTases"/>
    <property type="match status" value="1"/>
</dbReference>
<evidence type="ECO:0000259" key="10">
    <source>
        <dbReference type="Pfam" id="PF17286"/>
    </source>
</evidence>
<dbReference type="GO" id="GO:0032259">
    <property type="term" value="P:methylation"/>
    <property type="evidence" value="ECO:0007669"/>
    <property type="project" value="UniProtKB-KW"/>
</dbReference>
<comment type="similarity">
    <text evidence="4">Belongs to the class I-like SAM-binding methyltransferase superfamily.</text>
</comment>
<reference evidence="11 12" key="1">
    <citation type="journal article" date="2012" name="Proc. Natl. Acad. Sci. U.S.A.">
        <title>Comparative genomics of Ceriporiopsis subvermispora and Phanerochaete chrysosporium provide insight into selective ligninolysis.</title>
        <authorList>
            <person name="Fernandez-Fueyo E."/>
            <person name="Ruiz-Duenas F.J."/>
            <person name="Ferreira P."/>
            <person name="Floudas D."/>
            <person name="Hibbett D.S."/>
            <person name="Canessa P."/>
            <person name="Larrondo L.F."/>
            <person name="James T.Y."/>
            <person name="Seelenfreund D."/>
            <person name="Lobos S."/>
            <person name="Polanco R."/>
            <person name="Tello M."/>
            <person name="Honda Y."/>
            <person name="Watanabe T."/>
            <person name="Watanabe T."/>
            <person name="Ryu J.S."/>
            <person name="Kubicek C.P."/>
            <person name="Schmoll M."/>
            <person name="Gaskell J."/>
            <person name="Hammel K.E."/>
            <person name="St John F.J."/>
            <person name="Vanden Wymelenberg A."/>
            <person name="Sabat G."/>
            <person name="Splinter BonDurant S."/>
            <person name="Syed K."/>
            <person name="Yadav J.S."/>
            <person name="Doddapaneni H."/>
            <person name="Subramanian V."/>
            <person name="Lavin J.L."/>
            <person name="Oguiza J.A."/>
            <person name="Perez G."/>
            <person name="Pisabarro A.G."/>
            <person name="Ramirez L."/>
            <person name="Santoyo F."/>
            <person name="Master E."/>
            <person name="Coutinho P.M."/>
            <person name="Henrissat B."/>
            <person name="Lombard V."/>
            <person name="Magnuson J.K."/>
            <person name="Kuees U."/>
            <person name="Hori C."/>
            <person name="Igarashi K."/>
            <person name="Samejima M."/>
            <person name="Held B.W."/>
            <person name="Barry K.W."/>
            <person name="LaButti K.M."/>
            <person name="Lapidus A."/>
            <person name="Lindquist E.A."/>
            <person name="Lucas S.M."/>
            <person name="Riley R."/>
            <person name="Salamov A.A."/>
            <person name="Hoffmeister D."/>
            <person name="Schwenk D."/>
            <person name="Hadar Y."/>
            <person name="Yarden O."/>
            <person name="de Vries R.P."/>
            <person name="Wiebenga A."/>
            <person name="Stenlid J."/>
            <person name="Eastwood D."/>
            <person name="Grigoriev I.V."/>
            <person name="Berka R.M."/>
            <person name="Blanchette R.A."/>
            <person name="Kersten P."/>
            <person name="Martinez A.T."/>
            <person name="Vicuna R."/>
            <person name="Cullen D."/>
        </authorList>
    </citation>
    <scope>NUCLEOTIDE SEQUENCE [LARGE SCALE GENOMIC DNA]</scope>
    <source>
        <strain evidence="11 12">B</strain>
    </source>
</reference>
<protein>
    <recommendedName>
        <fullName evidence="4">Protein arginine N-methyltransferase</fullName>
    </recommendedName>
</protein>
<feature type="binding site" evidence="6">
    <location>
        <begin position="451"/>
        <end position="452"/>
    </location>
    <ligand>
        <name>S-adenosyl-L-methionine</name>
        <dbReference type="ChEBI" id="CHEBI:59789"/>
    </ligand>
</feature>
<evidence type="ECO:0000256" key="4">
    <source>
        <dbReference type="PIRNR" id="PIRNR015894"/>
    </source>
</evidence>
<evidence type="ECO:0000256" key="3">
    <source>
        <dbReference type="ARBA" id="ARBA00022691"/>
    </source>
</evidence>
<keyword evidence="1 4" id="KW-0489">Methyltransferase</keyword>
<keyword evidence="3 4" id="KW-0949">S-adenosyl-L-methionine</keyword>
<feature type="active site" description="Proton donor/acceptor" evidence="5">
    <location>
        <position position="476"/>
    </location>
</feature>
<dbReference type="OrthoDB" id="1368803at2759"/>
<name>M2PE43_CERS8</name>
<dbReference type="InterPro" id="IPR035248">
    <property type="entry name" value="PRMT5_C"/>
</dbReference>
<proteinExistence type="inferred from homology"/>
<dbReference type="EMBL" id="KB445804">
    <property type="protein sequence ID" value="EMD34129.1"/>
    <property type="molecule type" value="Genomic_DNA"/>
</dbReference>
<accession>M2PE43</accession>
<evidence type="ECO:0000256" key="1">
    <source>
        <dbReference type="ARBA" id="ARBA00022603"/>
    </source>
</evidence>
<dbReference type="InterPro" id="IPR025799">
    <property type="entry name" value="Arg_MeTrfase"/>
</dbReference>
<dbReference type="GO" id="GO:0005634">
    <property type="term" value="C:nucleus"/>
    <property type="evidence" value="ECO:0007669"/>
    <property type="project" value="TreeGrafter"/>
</dbReference>
<feature type="site" description="Critical for specifying symmetric addition of methyl groups" evidence="7">
    <location>
        <position position="364"/>
    </location>
</feature>
<dbReference type="GO" id="GO:0006355">
    <property type="term" value="P:regulation of DNA-templated transcription"/>
    <property type="evidence" value="ECO:0007669"/>
    <property type="project" value="TreeGrafter"/>
</dbReference>
<dbReference type="PANTHER" id="PTHR10738">
    <property type="entry name" value="PROTEIN ARGININE N-METHYLTRANSFERASE 5"/>
    <property type="match status" value="1"/>
</dbReference>
<dbReference type="InterPro" id="IPR029063">
    <property type="entry name" value="SAM-dependent_MTases_sf"/>
</dbReference>
<dbReference type="SUPFAM" id="SSF53335">
    <property type="entry name" value="S-adenosyl-L-methionine-dependent methyltransferases"/>
    <property type="match status" value="1"/>
</dbReference>
<dbReference type="InterPro" id="IPR035247">
    <property type="entry name" value="PRMT5_TIM"/>
</dbReference>
<feature type="binding site" evidence="6">
    <location>
        <position position="424"/>
    </location>
    <ligand>
        <name>S-adenosyl-L-methionine</name>
        <dbReference type="ChEBI" id="CHEBI:59789"/>
    </ligand>
</feature>
<dbReference type="InterPro" id="IPR007857">
    <property type="entry name" value="Arg_MeTrfase_PRMT5"/>
</dbReference>
<keyword evidence="2 4" id="KW-0808">Transferase</keyword>
<dbReference type="Pfam" id="PF05185">
    <property type="entry name" value="PRMT5"/>
    <property type="match status" value="1"/>
</dbReference>
<feature type="binding site" evidence="6">
    <location>
        <begin position="370"/>
        <end position="371"/>
    </location>
    <ligand>
        <name>S-adenosyl-L-methionine</name>
        <dbReference type="ChEBI" id="CHEBI:59789"/>
    </ligand>
</feature>
<evidence type="ECO:0000259" key="9">
    <source>
        <dbReference type="Pfam" id="PF17285"/>
    </source>
</evidence>
<feature type="domain" description="PRMT5 oligomerisation" evidence="10">
    <location>
        <begin position="499"/>
        <end position="758"/>
    </location>
</feature>
<keyword evidence="12" id="KW-1185">Reference proteome</keyword>
<gene>
    <name evidence="11" type="ORF">CERSUDRAFT_141621</name>
</gene>
<feature type="domain" description="PRMT5 arginine-N-methyltransferase" evidence="8">
    <location>
        <begin position="334"/>
        <end position="496"/>
    </location>
</feature>
<dbReference type="GO" id="GO:0016274">
    <property type="term" value="F:protein-arginine N-methyltransferase activity"/>
    <property type="evidence" value="ECO:0007669"/>
    <property type="project" value="InterPro"/>
</dbReference>
<sequence>MPTFTSHIAPQELARLASREYPSAETPVLQAAAEARAKGYDTICYPLTTDNWKTRWQDMCLLPGEDVKDRNALEQRAEAWRAKPAFLRDEITVTRLDEAEGAVVLISDWLELDASDDWVRHDAETALQQELAYASYLNAHTAVLPPPRNREHAASYARAVNACLHAVPFLELSVRISIYDPSVFRASSTPRGGRTPEPSSAVTVAPAQTPISTWEMWDLIHSTCDYNQRLSLTLDLTLPLPSTLGVLSQWLAEPVRHIFLPASAFIANAKGYPVLPKGTQAFIRDVMKLQPNIILSGTSAGRHGKGGESAYMQYIRHLEKTSPSVQAAQTEGTVEHFAQGYQDYLQAPLQPLMDNLQSATYQTFEQDPIKYRNYEEAIFLALSEWPRPGKILLCVAGAGRGPLVARSLAAIKRSGKDAFVYAVEKNPNAFVTLQDRKRREWGDSVELLYGDMRTLVVPEKVDILVSELLGSFGDNELSPECLDGAMRFLKSDGISIPASYTAHIAPLSSSKLFNESHSAKDQRTSAETPYVVMFNAINILSGDGGGVSGACGPSIQECWEFEHPRRDAVLDERGLPFTNSHNTRSAKLAFHIPHAGVLHGLAGYFEARLYGSVGLSIHPNTMDKVSRDMLSWFPLFFPFRDPLYLPGDSELHVSIWRLTNQRQVWYEWHAEAFLPVPRSTTRPGATPHVTLIKRQSQDGTLLSPRPRSAVALSPLIDAVDMPFIVETALEGGEGSKGVELVKIGQTALHNPHGRSSWIGL</sequence>
<evidence type="ECO:0000313" key="12">
    <source>
        <dbReference type="Proteomes" id="UP000016930"/>
    </source>
</evidence>
<dbReference type="PANTHER" id="PTHR10738:SF0">
    <property type="entry name" value="PROTEIN ARGININE N-METHYLTRANSFERASE 5"/>
    <property type="match status" value="1"/>
</dbReference>
<evidence type="ECO:0000256" key="7">
    <source>
        <dbReference type="PIRSR" id="PIRSR015894-3"/>
    </source>
</evidence>
<dbReference type="HOGENOM" id="CLU_010247_0_0_1"/>
<dbReference type="Proteomes" id="UP000016930">
    <property type="component" value="Unassembled WGS sequence"/>
</dbReference>
<dbReference type="Pfam" id="PF17285">
    <property type="entry name" value="PRMT5_TIM"/>
    <property type="match status" value="1"/>
</dbReference>
<dbReference type="Gene3D" id="2.70.160.11">
    <property type="entry name" value="Hnrnp arginine n-methyltransferase1"/>
    <property type="match status" value="1"/>
</dbReference>
<evidence type="ECO:0000313" key="11">
    <source>
        <dbReference type="EMBL" id="EMD34129.1"/>
    </source>
</evidence>